<proteinExistence type="predicted"/>
<gene>
    <name evidence="1" type="ORF">RRG08_057957</name>
</gene>
<dbReference type="Proteomes" id="UP001283361">
    <property type="component" value="Unassembled WGS sequence"/>
</dbReference>
<name>A0AAE0Z2Y3_9GAST</name>
<dbReference type="AlphaFoldDB" id="A0AAE0Z2Y3"/>
<organism evidence="1 2">
    <name type="scientific">Elysia crispata</name>
    <name type="common">lettuce slug</name>
    <dbReference type="NCBI Taxonomy" id="231223"/>
    <lineage>
        <taxon>Eukaryota</taxon>
        <taxon>Metazoa</taxon>
        <taxon>Spiralia</taxon>
        <taxon>Lophotrochozoa</taxon>
        <taxon>Mollusca</taxon>
        <taxon>Gastropoda</taxon>
        <taxon>Heterobranchia</taxon>
        <taxon>Euthyneura</taxon>
        <taxon>Panpulmonata</taxon>
        <taxon>Sacoglossa</taxon>
        <taxon>Placobranchoidea</taxon>
        <taxon>Plakobranchidae</taxon>
        <taxon>Elysia</taxon>
    </lineage>
</organism>
<protein>
    <submittedName>
        <fullName evidence="1">Uncharacterized protein</fullName>
    </submittedName>
</protein>
<sequence length="113" mass="11916">IDLENLICNDQMITINKGDSNNASQFPISRLCIVQIDVIAVQPTLLDKVLIYKGTILTLPDTPETPPTAGSVPTASTSVNVLGIGACDKDDGSCSSGCHQDWFGLACQHGESV</sequence>
<evidence type="ECO:0000313" key="1">
    <source>
        <dbReference type="EMBL" id="KAK3761620.1"/>
    </source>
</evidence>
<feature type="non-terminal residue" evidence="1">
    <location>
        <position position="1"/>
    </location>
</feature>
<keyword evidence="2" id="KW-1185">Reference proteome</keyword>
<reference evidence="1" key="1">
    <citation type="journal article" date="2023" name="G3 (Bethesda)">
        <title>A reference genome for the long-term kleptoplast-retaining sea slug Elysia crispata morphotype clarki.</title>
        <authorList>
            <person name="Eastman K.E."/>
            <person name="Pendleton A.L."/>
            <person name="Shaikh M.A."/>
            <person name="Suttiyut T."/>
            <person name="Ogas R."/>
            <person name="Tomko P."/>
            <person name="Gavelis G."/>
            <person name="Widhalm J.R."/>
            <person name="Wisecaver J.H."/>
        </authorList>
    </citation>
    <scope>NUCLEOTIDE SEQUENCE</scope>
    <source>
        <strain evidence="1">ECLA1</strain>
    </source>
</reference>
<evidence type="ECO:0000313" key="2">
    <source>
        <dbReference type="Proteomes" id="UP001283361"/>
    </source>
</evidence>
<dbReference type="EMBL" id="JAWDGP010004866">
    <property type="protein sequence ID" value="KAK3761620.1"/>
    <property type="molecule type" value="Genomic_DNA"/>
</dbReference>
<comment type="caution">
    <text evidence="1">The sequence shown here is derived from an EMBL/GenBank/DDBJ whole genome shotgun (WGS) entry which is preliminary data.</text>
</comment>
<accession>A0AAE0Z2Y3</accession>